<dbReference type="InterPro" id="IPR050833">
    <property type="entry name" value="Poly_Biosynth_Transport"/>
</dbReference>
<feature type="transmembrane region" description="Helical" evidence="7">
    <location>
        <begin position="335"/>
        <end position="354"/>
    </location>
</feature>
<keyword evidence="9" id="KW-1185">Reference proteome</keyword>
<comment type="similarity">
    <text evidence="2">Belongs to the polysaccharide synthase family.</text>
</comment>
<dbReference type="PANTHER" id="PTHR30250">
    <property type="entry name" value="PST FAMILY PREDICTED COLANIC ACID TRANSPORTER"/>
    <property type="match status" value="1"/>
</dbReference>
<feature type="transmembrane region" description="Helical" evidence="7">
    <location>
        <begin position="303"/>
        <end position="323"/>
    </location>
</feature>
<feature type="transmembrane region" description="Helical" evidence="7">
    <location>
        <begin position="457"/>
        <end position="479"/>
    </location>
</feature>
<feature type="transmembrane region" description="Helical" evidence="7">
    <location>
        <begin position="158"/>
        <end position="181"/>
    </location>
</feature>
<name>A0ABY8CQB1_9HYPH</name>
<evidence type="ECO:0000256" key="4">
    <source>
        <dbReference type="ARBA" id="ARBA00022692"/>
    </source>
</evidence>
<keyword evidence="6 7" id="KW-0472">Membrane</keyword>
<sequence length="511" mass="54190">MRSSDTVTEPKVGQAAGRSSSSRDALWVSGARLVSQLCGIGALLIAARILSPAQVGVFAMISAIVLLQSKVAEAGWSEYLIAAPRGRELPATMLYCALASGVVFTLIGLCGLAVWLVWLEPEGATFLTLLLLMATIVPGTFIICQSGVLVRARRLRDLACYQAVSELCGLLVTGGGLLLGWDIVALAAGRCCVVLVALIMSTSFARWLPRFEFRLSVAREASAYSARLLMSRLIQFAQSYGAEFLIVFFIGVTEVGLYRIASRMVGAVTELISEPVRMLAWSYFSRQQGDAGGFEELGRLTGLMLAATAFAALPVFLGLAVVSQRLVHVLLGEQWIAAAPVLVLLAAARGIAVVQMLNEPVLSVIGRVALLPRLNMLFTAASLACLGIAGWIRPELLDIAIAQVAAAMLTTAASLHALQRGTGFRWRPLLRRILPAGLGACLMVATVGVLLHTTGGFRLLPVMELLVGVVVGGLVYGVIAWPSGRALMAELSQVTEPTAAPRVLSDAPRTL</sequence>
<gene>
    <name evidence="8" type="ORF">PYH38_000155</name>
</gene>
<feature type="transmembrane region" description="Helical" evidence="7">
    <location>
        <begin position="374"/>
        <end position="393"/>
    </location>
</feature>
<protein>
    <submittedName>
        <fullName evidence="8">Oligosaccharide flippase family protein</fullName>
    </submittedName>
</protein>
<comment type="subcellular location">
    <subcellularLocation>
        <location evidence="1">Cell membrane</location>
        <topology evidence="1">Multi-pass membrane protein</topology>
    </subcellularLocation>
</comment>
<evidence type="ECO:0000256" key="2">
    <source>
        <dbReference type="ARBA" id="ARBA00007430"/>
    </source>
</evidence>
<dbReference type="Pfam" id="PF13440">
    <property type="entry name" value="Polysacc_synt_3"/>
    <property type="match status" value="1"/>
</dbReference>
<evidence type="ECO:0000256" key="5">
    <source>
        <dbReference type="ARBA" id="ARBA00022989"/>
    </source>
</evidence>
<reference evidence="8 9" key="1">
    <citation type="submission" date="2023-03" db="EMBL/GenBank/DDBJ databases">
        <authorList>
            <person name="Kaur S."/>
            <person name="Espinosa-Saiz D."/>
            <person name="Velazquez E."/>
            <person name="Menendez E."/>
            <person name="diCenzo G.C."/>
        </authorList>
    </citation>
    <scope>NUCLEOTIDE SEQUENCE [LARGE SCALE GENOMIC DNA]</scope>
    <source>
        <strain evidence="8 9">LMG 27395</strain>
    </source>
</reference>
<dbReference type="Proteomes" id="UP001235547">
    <property type="component" value="Chromosome 2"/>
</dbReference>
<feature type="transmembrane region" description="Helical" evidence="7">
    <location>
        <begin position="93"/>
        <end position="118"/>
    </location>
</feature>
<evidence type="ECO:0000256" key="6">
    <source>
        <dbReference type="ARBA" id="ARBA00023136"/>
    </source>
</evidence>
<feature type="transmembrane region" description="Helical" evidence="7">
    <location>
        <begin position="124"/>
        <end position="146"/>
    </location>
</feature>
<feature type="transmembrane region" description="Helical" evidence="7">
    <location>
        <begin position="399"/>
        <end position="418"/>
    </location>
</feature>
<proteinExistence type="inferred from homology"/>
<keyword evidence="4 7" id="KW-0812">Transmembrane</keyword>
<dbReference type="PANTHER" id="PTHR30250:SF10">
    <property type="entry name" value="LIPOPOLYSACCHARIDE BIOSYNTHESIS PROTEIN WZXC"/>
    <property type="match status" value="1"/>
</dbReference>
<evidence type="ECO:0000313" key="9">
    <source>
        <dbReference type="Proteomes" id="UP001235547"/>
    </source>
</evidence>
<accession>A0ABY8CQB1</accession>
<evidence type="ECO:0000256" key="1">
    <source>
        <dbReference type="ARBA" id="ARBA00004651"/>
    </source>
</evidence>
<organism evidence="8 9">
    <name type="scientific">Sinorhizobium numidicum</name>
    <dbReference type="NCBI Taxonomy" id="680248"/>
    <lineage>
        <taxon>Bacteria</taxon>
        <taxon>Pseudomonadati</taxon>
        <taxon>Pseudomonadota</taxon>
        <taxon>Alphaproteobacteria</taxon>
        <taxon>Hyphomicrobiales</taxon>
        <taxon>Rhizobiaceae</taxon>
        <taxon>Sinorhizobium/Ensifer group</taxon>
        <taxon>Sinorhizobium</taxon>
    </lineage>
</organism>
<keyword evidence="3" id="KW-1003">Cell membrane</keyword>
<feature type="transmembrane region" description="Helical" evidence="7">
    <location>
        <begin position="187"/>
        <end position="208"/>
    </location>
</feature>
<dbReference type="EMBL" id="CP120370">
    <property type="protein sequence ID" value="WEX80849.1"/>
    <property type="molecule type" value="Genomic_DNA"/>
</dbReference>
<evidence type="ECO:0000256" key="7">
    <source>
        <dbReference type="SAM" id="Phobius"/>
    </source>
</evidence>
<evidence type="ECO:0000256" key="3">
    <source>
        <dbReference type="ARBA" id="ARBA00022475"/>
    </source>
</evidence>
<feature type="transmembrane region" description="Helical" evidence="7">
    <location>
        <begin position="430"/>
        <end position="451"/>
    </location>
</feature>
<evidence type="ECO:0000313" key="8">
    <source>
        <dbReference type="EMBL" id="WEX80849.1"/>
    </source>
</evidence>
<keyword evidence="5 7" id="KW-1133">Transmembrane helix</keyword>
<dbReference type="RefSeq" id="WP_280731568.1">
    <property type="nucleotide sequence ID" value="NZ_CP120367.1"/>
</dbReference>